<feature type="region of interest" description="Disordered" evidence="1">
    <location>
        <begin position="197"/>
        <end position="259"/>
    </location>
</feature>
<evidence type="ECO:0000313" key="4">
    <source>
        <dbReference type="RefSeq" id="XP_033343999.1"/>
    </source>
</evidence>
<dbReference type="GeneID" id="117230531"/>
<feature type="compositionally biased region" description="Polar residues" evidence="1">
    <location>
        <begin position="210"/>
        <end position="230"/>
    </location>
</feature>
<evidence type="ECO:0000256" key="2">
    <source>
        <dbReference type="SAM" id="Phobius"/>
    </source>
</evidence>
<reference evidence="4" key="1">
    <citation type="submission" date="2025-08" db="UniProtKB">
        <authorList>
            <consortium name="RefSeq"/>
        </authorList>
    </citation>
    <scope>IDENTIFICATION</scope>
    <source>
        <tissue evidence="4">Muscle</tissue>
    </source>
</reference>
<dbReference type="RefSeq" id="XP_033343999.1">
    <property type="nucleotide sequence ID" value="XM_033488108.1"/>
</dbReference>
<dbReference type="KEGG" id="bvk:117230531"/>
<gene>
    <name evidence="4" type="primary">LOC117230531</name>
</gene>
<dbReference type="AlphaFoldDB" id="A0A6J3JUX0"/>
<evidence type="ECO:0000313" key="3">
    <source>
        <dbReference type="Proteomes" id="UP000504631"/>
    </source>
</evidence>
<evidence type="ECO:0000256" key="1">
    <source>
        <dbReference type="SAM" id="MobiDB-lite"/>
    </source>
</evidence>
<organism evidence="3 4">
    <name type="scientific">Bombus vosnesenskii</name>
    <dbReference type="NCBI Taxonomy" id="207650"/>
    <lineage>
        <taxon>Eukaryota</taxon>
        <taxon>Metazoa</taxon>
        <taxon>Ecdysozoa</taxon>
        <taxon>Arthropoda</taxon>
        <taxon>Hexapoda</taxon>
        <taxon>Insecta</taxon>
        <taxon>Pterygota</taxon>
        <taxon>Neoptera</taxon>
        <taxon>Endopterygota</taxon>
        <taxon>Hymenoptera</taxon>
        <taxon>Apocrita</taxon>
        <taxon>Aculeata</taxon>
        <taxon>Apoidea</taxon>
        <taxon>Anthophila</taxon>
        <taxon>Apidae</taxon>
        <taxon>Bombus</taxon>
        <taxon>Pyrobombus</taxon>
    </lineage>
</organism>
<dbReference type="Proteomes" id="UP000504631">
    <property type="component" value="Unplaced"/>
</dbReference>
<keyword evidence="2" id="KW-0472">Membrane</keyword>
<accession>A0A6J3JUX0</accession>
<proteinExistence type="predicted"/>
<keyword evidence="2" id="KW-0812">Transmembrane</keyword>
<keyword evidence="3" id="KW-1185">Reference proteome</keyword>
<keyword evidence="2" id="KW-1133">Transmembrane helix</keyword>
<feature type="transmembrane region" description="Helical" evidence="2">
    <location>
        <begin position="319"/>
        <end position="342"/>
    </location>
</feature>
<protein>
    <submittedName>
        <fullName evidence="4">Uncharacterized protein LOC117230531 isoform X1</fullName>
    </submittedName>
</protein>
<name>A0A6J3JUX0_9HYME</name>
<sequence length="447" mass="50579">MVLSFEGRRWNRVYVSSVVGLSSFENFESPGSFHREFRLYCKRTRARASSVSPLTLPERAMIEKYGKSLRIFRVFGLLFSLTIVVANAREISKNATTIINDDDAAVPTSISREDKMEARSEGETLLGIEPSTRSVEWKNSGPFTRGKDSYLDALRHSRTSTDPREGIVAVDATTSSSIQRRKEQSVGPVYAGKRSEISFQTSSDRDSFSMVPSDSYSLPTRSSSDFSGLKSSYGPPRSQPPRETYGPPRETYGPPYHDQSSYGGEYTSIGVYPAQPQQGETRAYGVPHGMTESVHLGFPSIDFSWPFALKLNAFTLAKILLKLVIFKMIVKFIAVICLLLFIPKLEIKKTIKKVNMQSNNDNDDDEDEGRSLRNANWKVWDRLNLLTLVVDEAWKQHEIANESGSSECSTLECQVRRAFENDQSWPDYEQLLQNYIMEETRRLQTKS</sequence>